<proteinExistence type="predicted"/>
<gene>
    <name evidence="1" type="ORF">NEDG_02163</name>
</gene>
<reference evidence="1 2" key="1">
    <citation type="submission" date="2016-02" db="EMBL/GenBank/DDBJ databases">
        <title>Discovery of a natural microsporidian pathogen with a broad tissue tropism in Caenorhabditis elegans.</title>
        <authorList>
            <person name="Luallen R.J."/>
            <person name="Reinke A.W."/>
            <person name="Tong L."/>
            <person name="Botts M.R."/>
            <person name="Felix M.-A."/>
            <person name="Troemel E.R."/>
        </authorList>
    </citation>
    <scope>NUCLEOTIDE SEQUENCE [LARGE SCALE GENOMIC DNA]</scope>
    <source>
        <strain evidence="1 2">JUm2807</strain>
    </source>
</reference>
<evidence type="ECO:0000313" key="1">
    <source>
        <dbReference type="EMBL" id="OAG32581.1"/>
    </source>
</evidence>
<name>A0A177EM93_9MICR</name>
<dbReference type="RefSeq" id="XP_067545779.1">
    <property type="nucleotide sequence ID" value="XM_067689581.1"/>
</dbReference>
<dbReference type="EMBL" id="LTDL01000001">
    <property type="protein sequence ID" value="OAG32581.1"/>
    <property type="molecule type" value="Genomic_DNA"/>
</dbReference>
<dbReference type="VEuPathDB" id="MicrosporidiaDB:NEDG_02163"/>
<comment type="caution">
    <text evidence="1">The sequence shown here is derived from an EMBL/GenBank/DDBJ whole genome shotgun (WGS) entry which is preliminary data.</text>
</comment>
<sequence>MIWPEKLRIMDHQLPYLGFAGTKTWILCIFGLLGLVNICTASKCCGLIPSKVLERTDNTDKTIAFFNKSTVPLEVKEVGGAVCIRKKQCDIKRVISLRDYALKEIPEVMDPGIQLIKLTILDDDQSSDMLRADEDAMDRLAKLLNALATADIKDMALNGFGMGKNTELTRNTSLTTNKTEFYNIRGRLVLHRVSSFFIEWLGAHYDFSQGRKTMGLVVQSSPDITSLVCLDALNITEVCGLWMRFLPGLKDLSCRLILQKQVTSHLALRGFERLVITPNIAQAIAKKNWEGIYMDISFWMAIFSAQPDIDIRVIRLAITTAEDAEKIESYIVTGRPRLTVEQLVIVIMHKDTELTQTLLISMLVWASANFHAIYELKIESLGDVSPEVNALLLRKRRPTIFMATLPRLEILTINATDIMLFSSAYVMTSNVITISYPGVPEYDGGENENEEATTLL</sequence>
<dbReference type="AlphaFoldDB" id="A0A177EM93"/>
<evidence type="ECO:0000313" key="2">
    <source>
        <dbReference type="Proteomes" id="UP000185944"/>
    </source>
</evidence>
<accession>A0A177EM93</accession>
<protein>
    <submittedName>
        <fullName evidence="1">Uncharacterized protein</fullName>
    </submittedName>
</protein>
<dbReference type="Proteomes" id="UP000185944">
    <property type="component" value="Unassembled WGS sequence"/>
</dbReference>
<keyword evidence="2" id="KW-1185">Reference proteome</keyword>
<dbReference type="GeneID" id="93648513"/>
<organism evidence="1 2">
    <name type="scientific">Nematocida displodere</name>
    <dbReference type="NCBI Taxonomy" id="1805483"/>
    <lineage>
        <taxon>Eukaryota</taxon>
        <taxon>Fungi</taxon>
        <taxon>Fungi incertae sedis</taxon>
        <taxon>Microsporidia</taxon>
        <taxon>Nematocida</taxon>
    </lineage>
</organism>